<keyword evidence="2" id="KW-1185">Reference proteome</keyword>
<dbReference type="AlphaFoldDB" id="A0A261G8F4"/>
<organism evidence="1 2">
    <name type="scientific">Bifidobacterium aquikefiri</name>
    <dbReference type="NCBI Taxonomy" id="1653207"/>
    <lineage>
        <taxon>Bacteria</taxon>
        <taxon>Bacillati</taxon>
        <taxon>Actinomycetota</taxon>
        <taxon>Actinomycetes</taxon>
        <taxon>Bifidobacteriales</taxon>
        <taxon>Bifidobacteriaceae</taxon>
        <taxon>Bifidobacterium</taxon>
    </lineage>
</organism>
<protein>
    <submittedName>
        <fullName evidence="1">Uncharacterized protein</fullName>
    </submittedName>
</protein>
<comment type="caution">
    <text evidence="1">The sequence shown here is derived from an EMBL/GenBank/DDBJ whole genome shotgun (WGS) entry which is preliminary data.</text>
</comment>
<evidence type="ECO:0000313" key="2">
    <source>
        <dbReference type="Proteomes" id="UP000216451"/>
    </source>
</evidence>
<reference evidence="1 2" key="1">
    <citation type="journal article" date="2017" name="BMC Genomics">
        <title>Comparative genomic and phylogenomic analyses of the Bifidobacteriaceae family.</title>
        <authorList>
            <person name="Lugli G.A."/>
            <person name="Milani C."/>
            <person name="Turroni F."/>
            <person name="Duranti S."/>
            <person name="Mancabelli L."/>
            <person name="Mangifesta M."/>
            <person name="Ferrario C."/>
            <person name="Modesto M."/>
            <person name="Mattarelli P."/>
            <person name="Jiri K."/>
            <person name="van Sinderen D."/>
            <person name="Ventura M."/>
        </authorList>
    </citation>
    <scope>NUCLEOTIDE SEQUENCE [LARGE SCALE GENOMIC DNA]</scope>
    <source>
        <strain evidence="1 2">LMG 28769</strain>
    </source>
</reference>
<accession>A0A261G8F4</accession>
<evidence type="ECO:0000313" key="1">
    <source>
        <dbReference type="EMBL" id="OZG67711.1"/>
    </source>
</evidence>
<dbReference type="EMBL" id="MWXA01000003">
    <property type="protein sequence ID" value="OZG67711.1"/>
    <property type="molecule type" value="Genomic_DNA"/>
</dbReference>
<proteinExistence type="predicted"/>
<gene>
    <name evidence="1" type="ORF">BAQU_0355</name>
</gene>
<sequence>MSLFSGEYALGNRGNLLRRIQALTHGHRSKLNDMMKFGRKSQWTRG</sequence>
<dbReference type="Proteomes" id="UP000216451">
    <property type="component" value="Unassembled WGS sequence"/>
</dbReference>
<name>A0A261G8F4_9BIFI</name>